<gene>
    <name evidence="3" type="ORF">mvi_31380</name>
    <name evidence="4" type="ORF">QR79_30180</name>
</gene>
<keyword evidence="5" id="KW-1185">Reference proteome</keyword>
<dbReference type="InterPro" id="IPR038765">
    <property type="entry name" value="Papain-like_cys_pep_sf"/>
</dbReference>
<dbReference type="Gene3D" id="3.10.620.30">
    <property type="match status" value="1"/>
</dbReference>
<dbReference type="KEGG" id="mind:mvi_31380"/>
<dbReference type="SMART" id="SM00460">
    <property type="entry name" value="TGc"/>
    <property type="match status" value="1"/>
</dbReference>
<protein>
    <submittedName>
        <fullName evidence="3">Transglutaminase</fullName>
    </submittedName>
</protein>
<dbReference type="EMBL" id="JTHG01000416">
    <property type="protein sequence ID" value="KMO11198.1"/>
    <property type="molecule type" value="Genomic_DNA"/>
</dbReference>
<dbReference type="InterPro" id="IPR013589">
    <property type="entry name" value="Bac_transglu_N"/>
</dbReference>
<dbReference type="PANTHER" id="PTHR33490">
    <property type="entry name" value="BLR5614 PROTEIN-RELATED"/>
    <property type="match status" value="1"/>
</dbReference>
<evidence type="ECO:0000313" key="4">
    <source>
        <dbReference type="EMBL" id="KMO11198.1"/>
    </source>
</evidence>
<dbReference type="PANTHER" id="PTHR33490:SF1">
    <property type="entry name" value="SLL1233 PROTEIN"/>
    <property type="match status" value="1"/>
</dbReference>
<dbReference type="Proteomes" id="UP000036471">
    <property type="component" value="Unassembled WGS sequence"/>
</dbReference>
<sequence length="317" mass="35271">MPILSVDHVTTYRYRRPVGFGEHRILFRPRDSYDQRLIAASLAISPEPESLRWVHDVFGNCVAVARFRGRAQELRVTCRITLEHTPEPPLAFALAPQAARYPFAYDDDEVPDLARYRERQRPDPAGAVRAWARGFLGPDGSAETRALLAAMTTGIRRDFAYEARIEKGVQDPAETLRLRRGTCRDFALLMIEAVRALGMAARFVSGYIYVPDYPPERDGAARHAGGGSTHAWVQVYLPEAGWVEFDPTNGIVGNRDLIRVAVTRHPGQAVPLHGSWIGRPEDFLDMAVTVRVSEHDGVPTDGVPANDDPALPRRAAE</sequence>
<feature type="domain" description="Transglutaminase-like" evidence="2">
    <location>
        <begin position="175"/>
        <end position="249"/>
    </location>
</feature>
<proteinExistence type="predicted"/>
<dbReference type="RefSeq" id="WP_048427507.1">
    <property type="nucleotide sequence ID" value="NZ_AP024145.1"/>
</dbReference>
<dbReference type="EMBL" id="AP024145">
    <property type="protein sequence ID" value="BCM84677.1"/>
    <property type="molecule type" value="Genomic_DNA"/>
</dbReference>
<dbReference type="Pfam" id="PF01841">
    <property type="entry name" value="Transglut_core"/>
    <property type="match status" value="1"/>
</dbReference>
<dbReference type="InterPro" id="IPR002931">
    <property type="entry name" value="Transglutaminase-like"/>
</dbReference>
<evidence type="ECO:0000259" key="2">
    <source>
        <dbReference type="SMART" id="SM00460"/>
    </source>
</evidence>
<reference evidence="3" key="2">
    <citation type="submission" date="2020-11" db="EMBL/GenBank/DDBJ databases">
        <title>Complete genome sequence of a novel pathogenic Methylobacterium strain isolated from rice in Vietnam.</title>
        <authorList>
            <person name="Lai K."/>
            <person name="Okazaki S."/>
            <person name="Higashi K."/>
            <person name="Mori H."/>
            <person name="Toyoda A."/>
            <person name="Kurokawa K."/>
        </authorList>
    </citation>
    <scope>NUCLEOTIDE SEQUENCE</scope>
    <source>
        <strain evidence="3">VL1</strain>
    </source>
</reference>
<evidence type="ECO:0000313" key="5">
    <source>
        <dbReference type="Proteomes" id="UP000036471"/>
    </source>
</evidence>
<reference evidence="4 5" key="1">
    <citation type="submission" date="2014-11" db="EMBL/GenBank/DDBJ databases">
        <title>Comparative genomics of Methylobacterium species.</title>
        <authorList>
            <person name="Chaudhry V."/>
            <person name="Patil P.B."/>
        </authorList>
    </citation>
    <scope>NUCLEOTIDE SEQUENCE [LARGE SCALE GENOMIC DNA]</scope>
    <source>
        <strain evidence="4 5">SE3.6</strain>
    </source>
</reference>
<evidence type="ECO:0000313" key="6">
    <source>
        <dbReference type="Proteomes" id="UP000663508"/>
    </source>
</evidence>
<dbReference type="AlphaFoldDB" id="A0A0J6QPM8"/>
<dbReference type="Proteomes" id="UP000663508">
    <property type="component" value="Chromosome"/>
</dbReference>
<feature type="region of interest" description="Disordered" evidence="1">
    <location>
        <begin position="295"/>
        <end position="317"/>
    </location>
</feature>
<name>A0A0J6QPM8_9HYPH</name>
<evidence type="ECO:0000256" key="1">
    <source>
        <dbReference type="SAM" id="MobiDB-lite"/>
    </source>
</evidence>
<accession>A0A0J6QPM8</accession>
<organism evidence="3 6">
    <name type="scientific">Methylobacterium indicum</name>
    <dbReference type="NCBI Taxonomy" id="1775910"/>
    <lineage>
        <taxon>Bacteria</taxon>
        <taxon>Pseudomonadati</taxon>
        <taxon>Pseudomonadota</taxon>
        <taxon>Alphaproteobacteria</taxon>
        <taxon>Hyphomicrobiales</taxon>
        <taxon>Methylobacteriaceae</taxon>
        <taxon>Methylobacterium</taxon>
    </lineage>
</organism>
<evidence type="ECO:0000313" key="3">
    <source>
        <dbReference type="EMBL" id="BCM84677.1"/>
    </source>
</evidence>
<dbReference type="SUPFAM" id="SSF54001">
    <property type="entry name" value="Cysteine proteinases"/>
    <property type="match status" value="1"/>
</dbReference>
<dbReference type="Pfam" id="PF08379">
    <property type="entry name" value="Bact_transglu_N"/>
    <property type="match status" value="1"/>
</dbReference>